<dbReference type="EMBL" id="GDKF01001825">
    <property type="protein sequence ID" value="JAT76797.1"/>
    <property type="molecule type" value="Transcribed_RNA"/>
</dbReference>
<dbReference type="AlphaFoldDB" id="A0A1D2AC65"/>
<feature type="compositionally biased region" description="Low complexity" evidence="1">
    <location>
        <begin position="233"/>
        <end position="242"/>
    </location>
</feature>
<feature type="compositionally biased region" description="Gly residues" evidence="1">
    <location>
        <begin position="272"/>
        <end position="283"/>
    </location>
</feature>
<feature type="compositionally biased region" description="Low complexity" evidence="1">
    <location>
        <begin position="261"/>
        <end position="271"/>
    </location>
</feature>
<accession>A0A1D2AC65</accession>
<feature type="compositionally biased region" description="Basic residues" evidence="1">
    <location>
        <begin position="136"/>
        <end position="152"/>
    </location>
</feature>
<feature type="compositionally biased region" description="Low complexity" evidence="1">
    <location>
        <begin position="35"/>
        <end position="47"/>
    </location>
</feature>
<protein>
    <submittedName>
        <fullName evidence="2">Uncharacterized protein</fullName>
    </submittedName>
</protein>
<name>A0A1D2AC65_AUXPR</name>
<feature type="compositionally biased region" description="Basic and acidic residues" evidence="1">
    <location>
        <begin position="79"/>
        <end position="93"/>
    </location>
</feature>
<feature type="compositionally biased region" description="Basic and acidic residues" evidence="1">
    <location>
        <begin position="106"/>
        <end position="117"/>
    </location>
</feature>
<evidence type="ECO:0000256" key="1">
    <source>
        <dbReference type="SAM" id="MobiDB-lite"/>
    </source>
</evidence>
<organism evidence="2">
    <name type="scientific">Auxenochlorella protothecoides</name>
    <name type="common">Green microalga</name>
    <name type="synonym">Chlorella protothecoides</name>
    <dbReference type="NCBI Taxonomy" id="3075"/>
    <lineage>
        <taxon>Eukaryota</taxon>
        <taxon>Viridiplantae</taxon>
        <taxon>Chlorophyta</taxon>
        <taxon>core chlorophytes</taxon>
        <taxon>Trebouxiophyceae</taxon>
        <taxon>Chlorellales</taxon>
        <taxon>Chlorellaceae</taxon>
        <taxon>Auxenochlorella</taxon>
    </lineage>
</organism>
<sequence>MPCRSWCPGGTEAGYEKYCRAIHTMHTRLLQCDAPSHSRPSIPSTSSFAPGWPPTKPSNRHGSHGGLGAGRGCAADAGARWEGRRGPCPRHDPPPVADGAQVRGPGVRERQRGDRRLHPATPVPAGLGHPRAQPRPGHRRAQLPAGRRRGRRARDPGEGQPHGRGHGGRNGAAAAGGGNRAGQGRRGGKGGGGPAPQVRGVPGQYGRTRDGRRSPGPDLQGGSYRPGAGGAGARAEGPAGRESGARAEGGRAAGGSRHRTGAGVARRAPGGLATGGGGGGACGQAGHRGQSPGGGCRQEESQAAHPPGQGGGAHGRARLCGLNRGGARGTWGWREFVGSWGACLWHEAPLRCSWIQHCATLSRW</sequence>
<feature type="region of interest" description="Disordered" evidence="1">
    <location>
        <begin position="34"/>
        <end position="315"/>
    </location>
</feature>
<gene>
    <name evidence="2" type="ORF">g.13085</name>
</gene>
<feature type="compositionally biased region" description="Low complexity" evidence="1">
    <location>
        <begin position="195"/>
        <end position="204"/>
    </location>
</feature>
<evidence type="ECO:0000313" key="2">
    <source>
        <dbReference type="EMBL" id="JAT76797.1"/>
    </source>
</evidence>
<reference evidence="2" key="1">
    <citation type="submission" date="2015-08" db="EMBL/GenBank/DDBJ databases">
        <authorList>
            <person name="Babu N.S."/>
            <person name="Beckwith C.J."/>
            <person name="Beseler K.G."/>
            <person name="Brison A."/>
            <person name="Carone J.V."/>
            <person name="Caskin T.P."/>
            <person name="Diamond M."/>
            <person name="Durham M.E."/>
            <person name="Foxe J.M."/>
            <person name="Go M."/>
            <person name="Henderson B.A."/>
            <person name="Jones I.B."/>
            <person name="McGettigan J.A."/>
            <person name="Micheletti S.J."/>
            <person name="Nasrallah M.E."/>
            <person name="Ortiz D."/>
            <person name="Piller C.R."/>
            <person name="Privatt S.R."/>
            <person name="Schneider S.L."/>
            <person name="Sharp S."/>
            <person name="Smith T.C."/>
            <person name="Stanton J.D."/>
            <person name="Ullery H.E."/>
            <person name="Wilson R.J."/>
            <person name="Serrano M.G."/>
            <person name="Buck G."/>
            <person name="Lee V."/>
            <person name="Wang Y."/>
            <person name="Carvalho R."/>
            <person name="Voegtly L."/>
            <person name="Shi R."/>
            <person name="Duckworth R."/>
            <person name="Johnson A."/>
            <person name="Loviza R."/>
            <person name="Walstead R."/>
            <person name="Shah Z."/>
            <person name="Kiflezghi M."/>
            <person name="Wade K."/>
            <person name="Ball S.L."/>
            <person name="Bradley K.W."/>
            <person name="Asai D.J."/>
            <person name="Bowman C.A."/>
            <person name="Russell D.A."/>
            <person name="Pope W.H."/>
            <person name="Jacobs-Sera D."/>
            <person name="Hendrix R.W."/>
            <person name="Hatfull G.F."/>
        </authorList>
    </citation>
    <scope>NUCLEOTIDE SEQUENCE</scope>
</reference>
<proteinExistence type="predicted"/>
<feature type="compositionally biased region" description="Gly residues" evidence="1">
    <location>
        <begin position="168"/>
        <end position="194"/>
    </location>
</feature>